<reference evidence="9" key="1">
    <citation type="submission" date="2014-07" db="EMBL/GenBank/DDBJ databases">
        <title>Methanogenic archaea and the global carbon cycle.</title>
        <authorList>
            <person name="Henriksen J.R."/>
            <person name="Luke J."/>
            <person name="Reinhart S."/>
            <person name="Benedict M.N."/>
            <person name="Youngblut N.D."/>
            <person name="Metcalf M.E."/>
            <person name="Whitaker R.J."/>
            <person name="Metcalf W.W."/>
        </authorList>
    </citation>
    <scope>NUCLEOTIDE SEQUENCE [LARGE SCALE GENOMIC DNA]</scope>
    <source>
        <strain evidence="9">3</strain>
    </source>
</reference>
<keyword evidence="10" id="KW-1185">Reference proteome</keyword>
<dbReference type="InterPro" id="IPR000515">
    <property type="entry name" value="MetI-like"/>
</dbReference>
<dbReference type="Pfam" id="PF00528">
    <property type="entry name" value="BPD_transp_1"/>
    <property type="match status" value="1"/>
</dbReference>
<evidence type="ECO:0000256" key="5">
    <source>
        <dbReference type="ARBA" id="ARBA00022989"/>
    </source>
</evidence>
<feature type="domain" description="ABC transmembrane type-1" evidence="8">
    <location>
        <begin position="67"/>
        <end position="256"/>
    </location>
</feature>
<evidence type="ECO:0000256" key="4">
    <source>
        <dbReference type="ARBA" id="ARBA00022692"/>
    </source>
</evidence>
<dbReference type="Gene3D" id="1.10.3720.10">
    <property type="entry name" value="MetI-like"/>
    <property type="match status" value="1"/>
</dbReference>
<evidence type="ECO:0000256" key="7">
    <source>
        <dbReference type="RuleBase" id="RU363032"/>
    </source>
</evidence>
<evidence type="ECO:0000259" key="8">
    <source>
        <dbReference type="PROSITE" id="PS50928"/>
    </source>
</evidence>
<feature type="transmembrane region" description="Helical" evidence="7">
    <location>
        <begin position="7"/>
        <end position="29"/>
    </location>
</feature>
<feature type="transmembrane region" description="Helical" evidence="7">
    <location>
        <begin position="161"/>
        <end position="181"/>
    </location>
</feature>
<dbReference type="HOGENOM" id="CLU_028518_5_3_2"/>
<keyword evidence="6 7" id="KW-0472">Membrane</keyword>
<keyword evidence="2 7" id="KW-0813">Transport</keyword>
<evidence type="ECO:0000256" key="6">
    <source>
        <dbReference type="ARBA" id="ARBA00023136"/>
    </source>
</evidence>
<keyword evidence="4 7" id="KW-0812">Transmembrane</keyword>
<dbReference type="EMBL" id="CP009517">
    <property type="protein sequence ID" value="AKB83264.1"/>
    <property type="molecule type" value="Genomic_DNA"/>
</dbReference>
<dbReference type="AlphaFoldDB" id="A0A0E3WXB4"/>
<dbReference type="CDD" id="cd06261">
    <property type="entry name" value="TM_PBP2"/>
    <property type="match status" value="1"/>
</dbReference>
<evidence type="ECO:0000313" key="9">
    <source>
        <dbReference type="EMBL" id="AKB83264.1"/>
    </source>
</evidence>
<evidence type="ECO:0000256" key="2">
    <source>
        <dbReference type="ARBA" id="ARBA00022448"/>
    </source>
</evidence>
<dbReference type="Proteomes" id="UP000033066">
    <property type="component" value="Chromosome"/>
</dbReference>
<feature type="transmembrane region" description="Helical" evidence="7">
    <location>
        <begin position="69"/>
        <end position="95"/>
    </location>
</feature>
<keyword evidence="5 7" id="KW-1133">Transmembrane helix</keyword>
<dbReference type="PANTHER" id="PTHR43386">
    <property type="entry name" value="OLIGOPEPTIDE TRANSPORT SYSTEM PERMEASE PROTEIN APPC"/>
    <property type="match status" value="1"/>
</dbReference>
<comment type="similarity">
    <text evidence="7">Belongs to the binding-protein-dependent transport system permease family.</text>
</comment>
<feature type="transmembrane region" description="Helical" evidence="7">
    <location>
        <begin position="234"/>
        <end position="255"/>
    </location>
</feature>
<dbReference type="InterPro" id="IPR035906">
    <property type="entry name" value="MetI-like_sf"/>
</dbReference>
<gene>
    <name evidence="9" type="ORF">MSBR3_2686</name>
</gene>
<comment type="subcellular location">
    <subcellularLocation>
        <location evidence="1 7">Cell membrane</location>
        <topology evidence="1 7">Multi-pass membrane protein</topology>
    </subcellularLocation>
</comment>
<dbReference type="OrthoDB" id="312811at2157"/>
<feature type="transmembrane region" description="Helical" evidence="7">
    <location>
        <begin position="187"/>
        <end position="213"/>
    </location>
</feature>
<dbReference type="KEGG" id="mbak:MSBR3_2686"/>
<keyword evidence="3" id="KW-1003">Cell membrane</keyword>
<dbReference type="GO" id="GO:0055085">
    <property type="term" value="P:transmembrane transport"/>
    <property type="evidence" value="ECO:0007669"/>
    <property type="project" value="InterPro"/>
</dbReference>
<protein>
    <submittedName>
        <fullName evidence="9">Dipeptide transport system permease protein DppC</fullName>
    </submittedName>
</protein>
<dbReference type="STRING" id="1434107.MSBR3_2686"/>
<evidence type="ECO:0000256" key="1">
    <source>
        <dbReference type="ARBA" id="ARBA00004651"/>
    </source>
</evidence>
<dbReference type="PANTHER" id="PTHR43386:SF1">
    <property type="entry name" value="D,D-DIPEPTIDE TRANSPORT SYSTEM PERMEASE PROTEIN DDPC-RELATED"/>
    <property type="match status" value="1"/>
</dbReference>
<dbReference type="SUPFAM" id="SSF161098">
    <property type="entry name" value="MetI-like"/>
    <property type="match status" value="1"/>
</dbReference>
<dbReference type="GeneID" id="24790308"/>
<dbReference type="RefSeq" id="WP_048108919.1">
    <property type="nucleotide sequence ID" value="NZ_CP009517.1"/>
</dbReference>
<accession>A0A0E3WXB4</accession>
<organism evidence="9 10">
    <name type="scientific">Methanosarcina barkeri 3</name>
    <dbReference type="NCBI Taxonomy" id="1434107"/>
    <lineage>
        <taxon>Archaea</taxon>
        <taxon>Methanobacteriati</taxon>
        <taxon>Methanobacteriota</taxon>
        <taxon>Stenosarchaea group</taxon>
        <taxon>Methanomicrobia</taxon>
        <taxon>Methanosarcinales</taxon>
        <taxon>Methanosarcinaceae</taxon>
        <taxon>Methanosarcina</taxon>
    </lineage>
</organism>
<dbReference type="PROSITE" id="PS50928">
    <property type="entry name" value="ABC_TM1"/>
    <property type="match status" value="1"/>
</dbReference>
<evidence type="ECO:0000256" key="3">
    <source>
        <dbReference type="ARBA" id="ARBA00022475"/>
    </source>
</evidence>
<dbReference type="GO" id="GO:0005886">
    <property type="term" value="C:plasma membrane"/>
    <property type="evidence" value="ECO:0007669"/>
    <property type="project" value="UniProtKB-SubCell"/>
</dbReference>
<sequence>MKNNKHIIIALTVLTAILLLFVIVSPYLFSTSYDLDMKNALQAPSSAHLFGSDNLGRDLFGRSFIGLRLSLALAVAIQIICLFVGAIFGSISGYYGGVIDKVYIMIQDVVMSFPSLIASLCLIAMLGPGIHTLIIALSCTGWVTYARLIRSEVVSLKELDYIQGALAIGASSSYVLFRHIFPNVLRPLIPLFTLMIGHTVLAISGLGFLGFGVQPPTAEIGLMIKDGLTYITRAPWMILAPGLLLCLYVWLFNALGDELQEWLNPKKDYLNI</sequence>
<feature type="transmembrane region" description="Helical" evidence="7">
    <location>
        <begin position="102"/>
        <end position="126"/>
    </location>
</feature>
<dbReference type="InterPro" id="IPR050366">
    <property type="entry name" value="BP-dependent_transpt_permease"/>
</dbReference>
<name>A0A0E3WXB4_METBA</name>
<proteinExistence type="inferred from homology"/>
<dbReference type="PATRIC" id="fig|1434107.4.peg.3403"/>
<evidence type="ECO:0000313" key="10">
    <source>
        <dbReference type="Proteomes" id="UP000033066"/>
    </source>
</evidence>
<feature type="transmembrane region" description="Helical" evidence="7">
    <location>
        <begin position="132"/>
        <end position="149"/>
    </location>
</feature>